<accession>A0A1W1EFG8</accession>
<dbReference type="SUPFAM" id="SSF52540">
    <property type="entry name" value="P-loop containing nucleoside triphosphate hydrolases"/>
    <property type="match status" value="1"/>
</dbReference>
<reference evidence="4" key="1">
    <citation type="submission" date="2016-10" db="EMBL/GenBank/DDBJ databases">
        <authorList>
            <person name="de Groot N.N."/>
        </authorList>
    </citation>
    <scope>NUCLEOTIDE SEQUENCE</scope>
</reference>
<keyword evidence="1 4" id="KW-0808">Transferase</keyword>
<dbReference type="InterPro" id="IPR027417">
    <property type="entry name" value="P-loop_NTPase"/>
</dbReference>
<dbReference type="EC" id="2.7.4.3" evidence="4"/>
<organism evidence="4">
    <name type="scientific">hydrothermal vent metagenome</name>
    <dbReference type="NCBI Taxonomy" id="652676"/>
    <lineage>
        <taxon>unclassified sequences</taxon>
        <taxon>metagenomes</taxon>
        <taxon>ecological metagenomes</taxon>
    </lineage>
</organism>
<dbReference type="Gene3D" id="3.40.50.300">
    <property type="entry name" value="P-loop containing nucleotide triphosphate hydrolases"/>
    <property type="match status" value="1"/>
</dbReference>
<dbReference type="CDD" id="cd01428">
    <property type="entry name" value="ADK"/>
    <property type="match status" value="1"/>
</dbReference>
<gene>
    <name evidence="4" type="ORF">MNB_SV-5-1433</name>
</gene>
<keyword evidence="3 4" id="KW-0418">Kinase</keyword>
<dbReference type="GO" id="GO:0004017">
    <property type="term" value="F:AMP kinase activity"/>
    <property type="evidence" value="ECO:0007669"/>
    <property type="project" value="UniProtKB-EC"/>
</dbReference>
<name>A0A1W1EFG8_9ZZZZ</name>
<dbReference type="HAMAP" id="MF_00235">
    <property type="entry name" value="Adenylate_kinase_Adk"/>
    <property type="match status" value="1"/>
</dbReference>
<keyword evidence="2" id="KW-0547">Nucleotide-binding</keyword>
<dbReference type="GO" id="GO:0005524">
    <property type="term" value="F:ATP binding"/>
    <property type="evidence" value="ECO:0007669"/>
    <property type="project" value="InterPro"/>
</dbReference>
<dbReference type="Pfam" id="PF00406">
    <property type="entry name" value="ADK"/>
    <property type="match status" value="1"/>
</dbReference>
<evidence type="ECO:0000313" key="4">
    <source>
        <dbReference type="EMBL" id="SFZ98760.1"/>
    </source>
</evidence>
<proteinExistence type="inferred from homology"/>
<dbReference type="AlphaFoldDB" id="A0A1W1EFG8"/>
<dbReference type="EMBL" id="FPKX01000060">
    <property type="protein sequence ID" value="SFZ98760.1"/>
    <property type="molecule type" value="Genomic_DNA"/>
</dbReference>
<dbReference type="NCBIfam" id="NF001384">
    <property type="entry name" value="PRK00279.2-2"/>
    <property type="match status" value="1"/>
</dbReference>
<dbReference type="PANTHER" id="PTHR23359">
    <property type="entry name" value="NUCLEOTIDE KINASE"/>
    <property type="match status" value="1"/>
</dbReference>
<dbReference type="PRINTS" id="PR00094">
    <property type="entry name" value="ADENYLTKNASE"/>
</dbReference>
<evidence type="ECO:0000256" key="1">
    <source>
        <dbReference type="ARBA" id="ARBA00022679"/>
    </source>
</evidence>
<evidence type="ECO:0000256" key="3">
    <source>
        <dbReference type="ARBA" id="ARBA00022777"/>
    </source>
</evidence>
<dbReference type="InterPro" id="IPR000850">
    <property type="entry name" value="Adenylat/UMP-CMP_kin"/>
</dbReference>
<protein>
    <submittedName>
        <fullName evidence="4">Adenylate kinase</fullName>
        <ecNumber evidence="4">2.7.4.3</ecNumber>
    </submittedName>
</protein>
<evidence type="ECO:0000256" key="2">
    <source>
        <dbReference type="ARBA" id="ARBA00022741"/>
    </source>
</evidence>
<sequence>MPKKLILIIGAPGSGKSTDAHIIADKHSEIITSYSTGELIKAEIEKGTAIGNIAKDFFEKGDLVPTAIVVDIIVNAINTSPKPVVLLDGFPGKEKQMQYFGDYTFNNDKIKLIAVLEIRVNEDLARKRWIESGRSEEIFEHELKSYKESLSEIEEHYDKEHILKIIDGEKDLESVVKDIDTYLESVCTEF</sequence>